<keyword evidence="2" id="KW-1185">Reference proteome</keyword>
<name>A0AAJ0DF38_9PEZI</name>
<accession>A0AAJ0DF38</accession>
<organism evidence="1 2">
    <name type="scientific">Extremus antarcticus</name>
    <dbReference type="NCBI Taxonomy" id="702011"/>
    <lineage>
        <taxon>Eukaryota</taxon>
        <taxon>Fungi</taxon>
        <taxon>Dikarya</taxon>
        <taxon>Ascomycota</taxon>
        <taxon>Pezizomycotina</taxon>
        <taxon>Dothideomycetes</taxon>
        <taxon>Dothideomycetidae</taxon>
        <taxon>Mycosphaerellales</taxon>
        <taxon>Extremaceae</taxon>
        <taxon>Extremus</taxon>
    </lineage>
</organism>
<evidence type="ECO:0000313" key="1">
    <source>
        <dbReference type="EMBL" id="KAK3052732.1"/>
    </source>
</evidence>
<dbReference type="EMBL" id="JAWDJX010000019">
    <property type="protein sequence ID" value="KAK3052732.1"/>
    <property type="molecule type" value="Genomic_DNA"/>
</dbReference>
<dbReference type="AlphaFoldDB" id="A0AAJ0DF38"/>
<proteinExistence type="predicted"/>
<dbReference type="Proteomes" id="UP001271007">
    <property type="component" value="Unassembled WGS sequence"/>
</dbReference>
<protein>
    <submittedName>
        <fullName evidence="1">Uncharacterized protein</fullName>
    </submittedName>
</protein>
<gene>
    <name evidence="1" type="ORF">LTR09_006215</name>
</gene>
<sequence>MASPTQPLKQYEVIQPGTFHTSKFETRQNGQTILNTKRQDRVLRAPYIHIMSTDGKILATCMLQTMSRKQHLYLGSNPDHADKSECTLLDCEGFTASNYTFQFQGKSLAWTRTHAKELGAPRFAQRDFKLVDQGTKQVLVVHRFNNAMFKHGRLAEIDFYVELGQELELMSLAAILGIELHIVRKGQAGAGAGAGGGA</sequence>
<reference evidence="1" key="1">
    <citation type="submission" date="2023-04" db="EMBL/GenBank/DDBJ databases">
        <title>Black Yeasts Isolated from many extreme environments.</title>
        <authorList>
            <person name="Coleine C."/>
            <person name="Stajich J.E."/>
            <person name="Selbmann L."/>
        </authorList>
    </citation>
    <scope>NUCLEOTIDE SEQUENCE</scope>
    <source>
        <strain evidence="1">CCFEE 5312</strain>
    </source>
</reference>
<comment type="caution">
    <text evidence="1">The sequence shown here is derived from an EMBL/GenBank/DDBJ whole genome shotgun (WGS) entry which is preliminary data.</text>
</comment>
<evidence type="ECO:0000313" key="2">
    <source>
        <dbReference type="Proteomes" id="UP001271007"/>
    </source>
</evidence>